<dbReference type="InterPro" id="IPR036388">
    <property type="entry name" value="WH-like_DNA-bd_sf"/>
</dbReference>
<dbReference type="InterPro" id="IPR051446">
    <property type="entry name" value="HTH_trans_reg/aminotransferase"/>
</dbReference>
<accession>A0ABZ2KSB1</accession>
<keyword evidence="2" id="KW-0663">Pyridoxal phosphate</keyword>
<comment type="similarity">
    <text evidence="1">In the C-terminal section; belongs to the class-I pyridoxal-phosphate-dependent aminotransferase family.</text>
</comment>
<dbReference type="InterPro" id="IPR004839">
    <property type="entry name" value="Aminotransferase_I/II_large"/>
</dbReference>
<evidence type="ECO:0000256" key="4">
    <source>
        <dbReference type="ARBA" id="ARBA00023125"/>
    </source>
</evidence>
<organism evidence="7 8">
    <name type="scientific">Pendulispora rubella</name>
    <dbReference type="NCBI Taxonomy" id="2741070"/>
    <lineage>
        <taxon>Bacteria</taxon>
        <taxon>Pseudomonadati</taxon>
        <taxon>Myxococcota</taxon>
        <taxon>Myxococcia</taxon>
        <taxon>Myxococcales</taxon>
        <taxon>Sorangiineae</taxon>
        <taxon>Pendulisporaceae</taxon>
        <taxon>Pendulispora</taxon>
    </lineage>
</organism>
<dbReference type="SUPFAM" id="SSF46785">
    <property type="entry name" value="Winged helix' DNA-binding domain"/>
    <property type="match status" value="1"/>
</dbReference>
<keyword evidence="4" id="KW-0238">DNA-binding</keyword>
<evidence type="ECO:0000313" key="7">
    <source>
        <dbReference type="EMBL" id="WXB00613.1"/>
    </source>
</evidence>
<evidence type="ECO:0000256" key="3">
    <source>
        <dbReference type="ARBA" id="ARBA00023015"/>
    </source>
</evidence>
<evidence type="ECO:0000313" key="8">
    <source>
        <dbReference type="Proteomes" id="UP001374803"/>
    </source>
</evidence>
<dbReference type="RefSeq" id="WP_394830215.1">
    <property type="nucleotide sequence ID" value="NZ_CP089929.1"/>
</dbReference>
<evidence type="ECO:0000259" key="6">
    <source>
        <dbReference type="PROSITE" id="PS50949"/>
    </source>
</evidence>
<dbReference type="EMBL" id="CP089983">
    <property type="protein sequence ID" value="WXB00613.1"/>
    <property type="molecule type" value="Genomic_DNA"/>
</dbReference>
<dbReference type="InterPro" id="IPR036390">
    <property type="entry name" value="WH_DNA-bd_sf"/>
</dbReference>
<dbReference type="CDD" id="cd07377">
    <property type="entry name" value="WHTH_GntR"/>
    <property type="match status" value="1"/>
</dbReference>
<dbReference type="InterPro" id="IPR000524">
    <property type="entry name" value="Tscrpt_reg_HTH_GntR"/>
</dbReference>
<dbReference type="InterPro" id="IPR015424">
    <property type="entry name" value="PyrdxlP-dep_Trfase"/>
</dbReference>
<reference evidence="7" key="1">
    <citation type="submission" date="2021-12" db="EMBL/GenBank/DDBJ databases">
        <title>Discovery of the Pendulisporaceae a myxobacterial family with distinct sporulation behavior and unique specialized metabolism.</title>
        <authorList>
            <person name="Garcia R."/>
            <person name="Popoff A."/>
            <person name="Bader C.D."/>
            <person name="Loehr J."/>
            <person name="Walesch S."/>
            <person name="Walt C."/>
            <person name="Boldt J."/>
            <person name="Bunk B."/>
            <person name="Haeckl F.J.F.P.J."/>
            <person name="Gunesch A.P."/>
            <person name="Birkelbach J."/>
            <person name="Nuebel U."/>
            <person name="Pietschmann T."/>
            <person name="Bach T."/>
            <person name="Mueller R."/>
        </authorList>
    </citation>
    <scope>NUCLEOTIDE SEQUENCE</scope>
    <source>
        <strain evidence="7">MSr11367</strain>
    </source>
</reference>
<evidence type="ECO:0000256" key="1">
    <source>
        <dbReference type="ARBA" id="ARBA00005384"/>
    </source>
</evidence>
<dbReference type="PROSITE" id="PS50949">
    <property type="entry name" value="HTH_GNTR"/>
    <property type="match status" value="1"/>
</dbReference>
<dbReference type="PANTHER" id="PTHR46577:SF1">
    <property type="entry name" value="HTH-TYPE TRANSCRIPTIONAL REGULATORY PROTEIN GABR"/>
    <property type="match status" value="1"/>
</dbReference>
<protein>
    <submittedName>
        <fullName evidence="7">PLP-dependent aminotransferase family protein</fullName>
    </submittedName>
</protein>
<dbReference type="Gene3D" id="1.10.10.10">
    <property type="entry name" value="Winged helix-like DNA-binding domain superfamily/Winged helix DNA-binding domain"/>
    <property type="match status" value="1"/>
</dbReference>
<dbReference type="CDD" id="cd00609">
    <property type="entry name" value="AAT_like"/>
    <property type="match status" value="1"/>
</dbReference>
<dbReference type="GO" id="GO:0008483">
    <property type="term" value="F:transaminase activity"/>
    <property type="evidence" value="ECO:0007669"/>
    <property type="project" value="UniProtKB-KW"/>
</dbReference>
<dbReference type="Pfam" id="PF00392">
    <property type="entry name" value="GntR"/>
    <property type="match status" value="1"/>
</dbReference>
<evidence type="ECO:0000256" key="2">
    <source>
        <dbReference type="ARBA" id="ARBA00022898"/>
    </source>
</evidence>
<proteinExistence type="inferred from homology"/>
<dbReference type="Pfam" id="PF00155">
    <property type="entry name" value="Aminotran_1_2"/>
    <property type="match status" value="1"/>
</dbReference>
<keyword evidence="7" id="KW-0032">Aminotransferase</keyword>
<evidence type="ECO:0000256" key="5">
    <source>
        <dbReference type="ARBA" id="ARBA00023163"/>
    </source>
</evidence>
<keyword evidence="7" id="KW-0808">Transferase</keyword>
<dbReference type="SUPFAM" id="SSF53383">
    <property type="entry name" value="PLP-dependent transferases"/>
    <property type="match status" value="1"/>
</dbReference>
<sequence>MPRRAPEILLALPPRARSETLAEWVYGGLRDAILDGRLRRGGRVPATRDLAARYELSRGVVVAAYDRLHDEGYLVSRRGSGTVVNERVFEDYQVVPRHGAEEPARPPPPKRLRARPFCPIEPAVSEFPMAVWARLSARSARNLPARELSRGDPAGSRALRESIAAYLGTARGVTCRAEQIVIVSGAQQALDLVARTVIRPGDGVWMEDPGYRAGVDAFRNAGARIVPVRVDDRGLDPADGRRRCPQPRAVYLTPAHQFYLGVALSLERRLELIAWARQHHIALVEDDYDSEFRYRGRPLPALAGLAGADTVFLIGTFNKVLFPSLRCGYMVVPDRWHDRILALRYQTDLYPPSLLQATLRAFLDEGHFARHLRRMRELYAARRGAIEAAIARHLDGLLRVPEIHAGLSTPAYLLDGRTSQQAEALALEHGLDVWALDRYALRRRDLRGLVLGFAAFTEHQLQNAVITLARALG</sequence>
<dbReference type="InterPro" id="IPR015421">
    <property type="entry name" value="PyrdxlP-dep_Trfase_major"/>
</dbReference>
<keyword evidence="5" id="KW-0804">Transcription</keyword>
<name>A0ABZ2KSB1_9BACT</name>
<dbReference type="Gene3D" id="3.40.640.10">
    <property type="entry name" value="Type I PLP-dependent aspartate aminotransferase-like (Major domain)"/>
    <property type="match status" value="1"/>
</dbReference>
<dbReference type="Proteomes" id="UP001374803">
    <property type="component" value="Chromosome"/>
</dbReference>
<dbReference type="SMART" id="SM00345">
    <property type="entry name" value="HTH_GNTR"/>
    <property type="match status" value="1"/>
</dbReference>
<dbReference type="PANTHER" id="PTHR46577">
    <property type="entry name" value="HTH-TYPE TRANSCRIPTIONAL REGULATORY PROTEIN GABR"/>
    <property type="match status" value="1"/>
</dbReference>
<feature type="domain" description="HTH gntR-type" evidence="6">
    <location>
        <begin position="19"/>
        <end position="87"/>
    </location>
</feature>
<keyword evidence="3" id="KW-0805">Transcription regulation</keyword>
<keyword evidence="8" id="KW-1185">Reference proteome</keyword>
<gene>
    <name evidence="7" type="ORF">LVJ94_27275</name>
</gene>